<keyword evidence="4" id="KW-1185">Reference proteome</keyword>
<comment type="function">
    <text evidence="2">Antitoxin component of a type II toxin-antitoxin (TA) system.</text>
</comment>
<dbReference type="KEGG" id="xya:ET471_04355"/>
<protein>
    <recommendedName>
        <fullName evidence="2">Antitoxin</fullName>
    </recommendedName>
</protein>
<dbReference type="EMBL" id="CP035493">
    <property type="protein sequence ID" value="QAY69368.1"/>
    <property type="molecule type" value="Genomic_DNA"/>
</dbReference>
<name>A0A4P6FFJ8_9MICO</name>
<gene>
    <name evidence="3" type="ORF">ET471_04355</name>
</gene>
<dbReference type="InterPro" id="IPR036165">
    <property type="entry name" value="YefM-like_sf"/>
</dbReference>
<sequence>MHTASTRELKQNPAAVIKRVLETGDEVEITAHGHPTGVRLVPDAPGGPAPWVQGSVLMEVRPRSRASRADAEDLRALIDAARDEDGDVVDPWERP</sequence>
<dbReference type="RefSeq" id="WP_129186768.1">
    <property type="nucleotide sequence ID" value="NZ_CP035493.1"/>
</dbReference>
<comment type="similarity">
    <text evidence="1 2">Belongs to the phD/YefM antitoxin family.</text>
</comment>
<dbReference type="InterPro" id="IPR006442">
    <property type="entry name" value="Antitoxin_Phd/YefM"/>
</dbReference>
<dbReference type="Pfam" id="PF02604">
    <property type="entry name" value="PhdYeFM_antitox"/>
    <property type="match status" value="1"/>
</dbReference>
<evidence type="ECO:0000313" key="4">
    <source>
        <dbReference type="Proteomes" id="UP000292118"/>
    </source>
</evidence>
<dbReference type="NCBIfam" id="TIGR01552">
    <property type="entry name" value="phd_fam"/>
    <property type="match status" value="1"/>
</dbReference>
<dbReference type="AlphaFoldDB" id="A0A4P6FFJ8"/>
<organism evidence="3 4">
    <name type="scientific">Xylanimonas protaetiae</name>
    <dbReference type="NCBI Taxonomy" id="2509457"/>
    <lineage>
        <taxon>Bacteria</taxon>
        <taxon>Bacillati</taxon>
        <taxon>Actinomycetota</taxon>
        <taxon>Actinomycetes</taxon>
        <taxon>Micrococcales</taxon>
        <taxon>Promicromonosporaceae</taxon>
        <taxon>Xylanimonas</taxon>
    </lineage>
</organism>
<evidence type="ECO:0000313" key="3">
    <source>
        <dbReference type="EMBL" id="QAY69368.1"/>
    </source>
</evidence>
<dbReference type="Proteomes" id="UP000292118">
    <property type="component" value="Chromosome"/>
</dbReference>
<accession>A0A4P6FFJ8</accession>
<proteinExistence type="inferred from homology"/>
<evidence type="ECO:0000256" key="2">
    <source>
        <dbReference type="RuleBase" id="RU362080"/>
    </source>
</evidence>
<evidence type="ECO:0000256" key="1">
    <source>
        <dbReference type="ARBA" id="ARBA00009981"/>
    </source>
</evidence>
<dbReference type="OrthoDB" id="557859at2"/>
<dbReference type="SUPFAM" id="SSF143120">
    <property type="entry name" value="YefM-like"/>
    <property type="match status" value="1"/>
</dbReference>
<reference evidence="3 4" key="1">
    <citation type="submission" date="2019-01" db="EMBL/GenBank/DDBJ databases">
        <title>Genome sequencing of strain FW10M-9.</title>
        <authorList>
            <person name="Heo J."/>
            <person name="Kim S.-J."/>
            <person name="Kim J.-S."/>
            <person name="Hong S.-B."/>
            <person name="Kwon S.-W."/>
        </authorList>
    </citation>
    <scope>NUCLEOTIDE SEQUENCE [LARGE SCALE GENOMIC DNA]</scope>
    <source>
        <strain evidence="3 4">FW10M-9</strain>
    </source>
</reference>
<dbReference type="Gene3D" id="3.40.1620.10">
    <property type="entry name" value="YefM-like domain"/>
    <property type="match status" value="1"/>
</dbReference>